<organism evidence="2 3">
    <name type="scientific">Chryseobacterium scophthalmum</name>
    <dbReference type="NCBI Taxonomy" id="59733"/>
    <lineage>
        <taxon>Bacteria</taxon>
        <taxon>Pseudomonadati</taxon>
        <taxon>Bacteroidota</taxon>
        <taxon>Flavobacteriia</taxon>
        <taxon>Flavobacteriales</taxon>
        <taxon>Weeksellaceae</taxon>
        <taxon>Chryseobacterium group</taxon>
        <taxon>Chryseobacterium</taxon>
    </lineage>
</organism>
<keyword evidence="3" id="KW-1185">Reference proteome</keyword>
<evidence type="ECO:0000313" key="2">
    <source>
        <dbReference type="EMBL" id="SIN96143.1"/>
    </source>
</evidence>
<name>A0A1N6FLI1_9FLAO</name>
<protein>
    <recommendedName>
        <fullName evidence="4">Lipoprotein</fullName>
    </recommendedName>
</protein>
<dbReference type="STRING" id="59733.SAMN05421769_1405"/>
<feature type="signal peptide" evidence="1">
    <location>
        <begin position="1"/>
        <end position="19"/>
    </location>
</feature>
<dbReference type="RefSeq" id="WP_074229568.1">
    <property type="nucleotide sequence ID" value="NZ_FSRQ01000001.1"/>
</dbReference>
<proteinExistence type="predicted"/>
<dbReference type="AlphaFoldDB" id="A0A1N6FLI1"/>
<dbReference type="EMBL" id="FSRQ01000001">
    <property type="protein sequence ID" value="SIN96143.1"/>
    <property type="molecule type" value="Genomic_DNA"/>
</dbReference>
<sequence>MKKLTFTALLGLMILSCSPNDELYSQNETNPQTESAVQKGPPLNITEWVDLEFTEQPCRTTKKRYQARAISSEVYSRDRYVSYKITDNTYGFVWHSGQYTIPAGSNMSAFGDVFSNENFAANVKYEITNVEINPYYYDSNGNLVYQPVIGLYQYKSGDKDVNNCQVPIFN</sequence>
<evidence type="ECO:0000313" key="3">
    <source>
        <dbReference type="Proteomes" id="UP000184782"/>
    </source>
</evidence>
<feature type="chain" id="PRO_5012952450" description="Lipoprotein" evidence="1">
    <location>
        <begin position="20"/>
        <end position="170"/>
    </location>
</feature>
<dbReference type="Proteomes" id="UP000184782">
    <property type="component" value="Unassembled WGS sequence"/>
</dbReference>
<dbReference type="PROSITE" id="PS51257">
    <property type="entry name" value="PROKAR_LIPOPROTEIN"/>
    <property type="match status" value="1"/>
</dbReference>
<evidence type="ECO:0000256" key="1">
    <source>
        <dbReference type="SAM" id="SignalP"/>
    </source>
</evidence>
<accession>A0A1N6FLI1</accession>
<evidence type="ECO:0008006" key="4">
    <source>
        <dbReference type="Google" id="ProtNLM"/>
    </source>
</evidence>
<keyword evidence="1" id="KW-0732">Signal</keyword>
<reference evidence="3" key="1">
    <citation type="submission" date="2016-12" db="EMBL/GenBank/DDBJ databases">
        <authorList>
            <person name="Varghese N."/>
            <person name="Submissions S."/>
        </authorList>
    </citation>
    <scope>NUCLEOTIDE SEQUENCE [LARGE SCALE GENOMIC DNA]</scope>
    <source>
        <strain evidence="3">DSM 16779</strain>
    </source>
</reference>
<gene>
    <name evidence="2" type="ORF">SAMN05421769_1405</name>
</gene>